<gene>
    <name evidence="2" type="ORF">EcP1_gp61</name>
</gene>
<keyword evidence="1" id="KW-0812">Transmembrane</keyword>
<proteinExistence type="predicted"/>
<sequence>MNISLFAWLINGASFYIAIRIFYGVYVTTDPSEVILNAAICIALFAKKGNIARIIDWRHK</sequence>
<protein>
    <recommendedName>
        <fullName evidence="4">Phage holin family protein</fullName>
    </recommendedName>
</protein>
<evidence type="ECO:0000313" key="2">
    <source>
        <dbReference type="EMBL" id="ADU79212.1"/>
    </source>
</evidence>
<keyword evidence="1" id="KW-1133">Transmembrane helix</keyword>
<dbReference type="Pfam" id="PF05449">
    <property type="entry name" value="Phage_holin_3_7"/>
    <property type="match status" value="1"/>
</dbReference>
<feature type="transmembrane region" description="Helical" evidence="1">
    <location>
        <begin position="5"/>
        <end position="23"/>
    </location>
</feature>
<keyword evidence="1" id="KW-0472">Membrane</keyword>
<dbReference type="EMBL" id="HQ641380">
    <property type="protein sequence ID" value="ADU79212.1"/>
    <property type="molecule type" value="Genomic_DNA"/>
</dbReference>
<dbReference type="KEGG" id="vg:14006840"/>
<evidence type="ECO:0000313" key="3">
    <source>
        <dbReference type="Proteomes" id="UP000007263"/>
    </source>
</evidence>
<dbReference type="InterPro" id="IPR008473">
    <property type="entry name" value="Phage_holin_3_7"/>
</dbReference>
<keyword evidence="3" id="KW-1185">Reference proteome</keyword>
<dbReference type="GeneID" id="14006840"/>
<reference evidence="2 3" key="1">
    <citation type="submission" date="2010-11" db="EMBL/GenBank/DDBJ databases">
        <title>Complete nucleotide sequence of the bacteriophage EcP1, a new member of the N4-like viruses.</title>
        <authorList>
            <person name="Zhu J."/>
            <person name="Rao X."/>
            <person name="Tan Y."/>
            <person name="Hu Z."/>
            <person name="Xiong K."/>
            <person name="Chen Z."/>
            <person name="Li S."/>
            <person name="Yang J."/>
            <person name="Jin X."/>
            <person name="Chen Y."/>
            <person name="Hu F."/>
        </authorList>
    </citation>
    <scope>NUCLEOTIDE SEQUENCE [LARGE SCALE GENOMIC DNA]</scope>
</reference>
<evidence type="ECO:0008006" key="4">
    <source>
        <dbReference type="Google" id="ProtNLM"/>
    </source>
</evidence>
<organism evidence="2 3">
    <name type="scientific">Enterobacter phage EcP1</name>
    <dbReference type="NCBI Taxonomy" id="942016"/>
    <lineage>
        <taxon>Viruses</taxon>
        <taxon>Duplodnaviria</taxon>
        <taxon>Heunggongvirae</taxon>
        <taxon>Uroviricota</taxon>
        <taxon>Caudoviricetes</taxon>
        <taxon>Schitoviridae</taxon>
        <taxon>Eceepunavirus</taxon>
        <taxon>Eceepunavirus EcP1</taxon>
    </lineage>
</organism>
<evidence type="ECO:0000256" key="1">
    <source>
        <dbReference type="SAM" id="Phobius"/>
    </source>
</evidence>
<dbReference type="RefSeq" id="YP_007003184.1">
    <property type="nucleotide sequence ID" value="NC_019485.1"/>
</dbReference>
<dbReference type="Proteomes" id="UP000007263">
    <property type="component" value="Segment"/>
</dbReference>
<name>E9NII6_9CAUD</name>
<accession>E9NII6</accession>